<dbReference type="AlphaFoldDB" id="A0A853IN24"/>
<evidence type="ECO:0000259" key="1">
    <source>
        <dbReference type="Pfam" id="PF10000"/>
    </source>
</evidence>
<accession>A0A853IN24</accession>
<dbReference type="Proteomes" id="UP000569732">
    <property type="component" value="Unassembled WGS sequence"/>
</dbReference>
<dbReference type="PANTHER" id="PTHR39199">
    <property type="entry name" value="BLR5128 PROTEIN"/>
    <property type="match status" value="1"/>
</dbReference>
<comment type="caution">
    <text evidence="2">The sequence shown here is derived from an EMBL/GenBank/DDBJ whole genome shotgun (WGS) entry which is preliminary data.</text>
</comment>
<keyword evidence="3" id="KW-1185">Reference proteome</keyword>
<dbReference type="InterPro" id="IPR018717">
    <property type="entry name" value="DUF2241"/>
</dbReference>
<dbReference type="SUPFAM" id="SSF55021">
    <property type="entry name" value="ACT-like"/>
    <property type="match status" value="2"/>
</dbReference>
<sequence>MIVIKDLNQLLMNLKPVLVADEFVFCTLKEFDNINLVKYQPIATFREMEGITLVLKKETAVQQSIAFDSVYKMITLQVHSSLDAVGLTAVVSRKLADNGISANMFAGYYHDHIFIQSAKAEEALLLLAELATESALVQVGE</sequence>
<dbReference type="Pfam" id="PF10000">
    <property type="entry name" value="ACT_3"/>
    <property type="match status" value="1"/>
</dbReference>
<evidence type="ECO:0000313" key="3">
    <source>
        <dbReference type="Proteomes" id="UP000569732"/>
    </source>
</evidence>
<protein>
    <submittedName>
        <fullName evidence="2">ACT domain-containing protein</fullName>
    </submittedName>
</protein>
<reference evidence="2 3" key="1">
    <citation type="submission" date="2020-07" db="EMBL/GenBank/DDBJ databases">
        <title>Endozoicomonas sp. nov., isolated from sediment.</title>
        <authorList>
            <person name="Gu T."/>
        </authorList>
    </citation>
    <scope>NUCLEOTIDE SEQUENCE [LARGE SCALE GENOMIC DNA]</scope>
    <source>
        <strain evidence="2 3">SM1973</strain>
    </source>
</reference>
<feature type="domain" description="DUF2241" evidence="1">
    <location>
        <begin position="4"/>
        <end position="72"/>
    </location>
</feature>
<gene>
    <name evidence="2" type="ORF">H0A36_24670</name>
</gene>
<organism evidence="2 3">
    <name type="scientific">Spartinivicinus marinus</name>
    <dbReference type="NCBI Taxonomy" id="2994442"/>
    <lineage>
        <taxon>Bacteria</taxon>
        <taxon>Pseudomonadati</taxon>
        <taxon>Pseudomonadota</taxon>
        <taxon>Gammaproteobacteria</taxon>
        <taxon>Oceanospirillales</taxon>
        <taxon>Zooshikellaceae</taxon>
        <taxon>Spartinivicinus</taxon>
    </lineage>
</organism>
<evidence type="ECO:0000313" key="2">
    <source>
        <dbReference type="EMBL" id="NYZ69216.1"/>
    </source>
</evidence>
<dbReference type="RefSeq" id="WP_180571213.1">
    <property type="nucleotide sequence ID" value="NZ_JACCKB010000068.1"/>
</dbReference>
<name>A0A853IN24_9GAMM</name>
<dbReference type="InterPro" id="IPR045865">
    <property type="entry name" value="ACT-like_dom_sf"/>
</dbReference>
<dbReference type="Gene3D" id="3.30.2130.10">
    <property type="entry name" value="VC0802-like"/>
    <property type="match status" value="1"/>
</dbReference>
<dbReference type="EMBL" id="JACCKB010000068">
    <property type="protein sequence ID" value="NYZ69216.1"/>
    <property type="molecule type" value="Genomic_DNA"/>
</dbReference>
<proteinExistence type="predicted"/>
<dbReference type="PANTHER" id="PTHR39199:SF1">
    <property type="entry name" value="BLR5128 PROTEIN"/>
    <property type="match status" value="1"/>
</dbReference>